<evidence type="ECO:0000256" key="3">
    <source>
        <dbReference type="ARBA" id="ARBA00022618"/>
    </source>
</evidence>
<dbReference type="PANTHER" id="PTHR19918:SF8">
    <property type="entry name" value="FI02843P"/>
    <property type="match status" value="1"/>
</dbReference>
<keyword evidence="4" id="KW-0677">Repeat</keyword>
<evidence type="ECO:0000256" key="7">
    <source>
        <dbReference type="PROSITE-ProRule" id="PRU00221"/>
    </source>
</evidence>
<dbReference type="Proteomes" id="UP000271241">
    <property type="component" value="Unassembled WGS sequence"/>
</dbReference>
<evidence type="ECO:0000256" key="6">
    <source>
        <dbReference type="ARBA" id="ARBA00023306"/>
    </source>
</evidence>
<dbReference type="GO" id="GO:0010997">
    <property type="term" value="F:anaphase-promoting complex binding"/>
    <property type="evidence" value="ECO:0007669"/>
    <property type="project" value="InterPro"/>
</dbReference>
<keyword evidence="3" id="KW-0132">Cell division</keyword>
<dbReference type="InterPro" id="IPR015943">
    <property type="entry name" value="WD40/YVTN_repeat-like_dom_sf"/>
</dbReference>
<dbReference type="GO" id="GO:0051301">
    <property type="term" value="P:cell division"/>
    <property type="evidence" value="ECO:0007669"/>
    <property type="project" value="UniProtKB-KW"/>
</dbReference>
<evidence type="ECO:0000256" key="1">
    <source>
        <dbReference type="ARBA" id="ARBA00006445"/>
    </source>
</evidence>
<evidence type="ECO:0000256" key="4">
    <source>
        <dbReference type="ARBA" id="ARBA00022737"/>
    </source>
</evidence>
<dbReference type="AlphaFoldDB" id="A0A4P9XNQ2"/>
<evidence type="ECO:0000313" key="10">
    <source>
        <dbReference type="Proteomes" id="UP000271241"/>
    </source>
</evidence>
<sequence length="315" mass="34332">TAHGSGTASTRHIPLEPARVLDAPNVPNDFYLHLLAWASHDELVVALGDALYVWHERHCTARQLAAPTAQSPDVPNADTREALNASTAQQEMPPTDRHSARTMQAQRLALSDHAALPASTDAYHDSDANHVHVDMALRTSTHESLVTGLGVSADGAFWASGGNDGALHVYRTGRMRPAFSQHVHTSAVKALAWCPWQAHLLASGGGTYDRTVRVWDARSGDCLAMVDTERAVLALGWLQADRELVSAHGQPDNAIALWTWPDLNPVVKLARAHSTSVLDMHQPVDADVPLLASIAADERLKFWRLEWTEPLSPRQ</sequence>
<dbReference type="Pfam" id="PF24807">
    <property type="entry name" value="WD40_CDC20-Fz"/>
    <property type="match status" value="1"/>
</dbReference>
<feature type="domain" description="CDC20/Fizzy WD40" evidence="8">
    <location>
        <begin position="21"/>
        <end position="303"/>
    </location>
</feature>
<dbReference type="GO" id="GO:1990757">
    <property type="term" value="F:ubiquitin ligase activator activity"/>
    <property type="evidence" value="ECO:0007669"/>
    <property type="project" value="TreeGrafter"/>
</dbReference>
<reference evidence="10" key="1">
    <citation type="journal article" date="2018" name="Nat. Microbiol.">
        <title>Leveraging single-cell genomics to expand the fungal tree of life.</title>
        <authorList>
            <person name="Ahrendt S.R."/>
            <person name="Quandt C.A."/>
            <person name="Ciobanu D."/>
            <person name="Clum A."/>
            <person name="Salamov A."/>
            <person name="Andreopoulos B."/>
            <person name="Cheng J.F."/>
            <person name="Woyke T."/>
            <person name="Pelin A."/>
            <person name="Henrissat B."/>
            <person name="Reynolds N.K."/>
            <person name="Benny G.L."/>
            <person name="Smith M.E."/>
            <person name="James T.Y."/>
            <person name="Grigoriev I.V."/>
        </authorList>
    </citation>
    <scope>NUCLEOTIDE SEQUENCE [LARGE SCALE GENOMIC DNA]</scope>
    <source>
        <strain evidence="10">RSA 1356</strain>
    </source>
</reference>
<dbReference type="STRING" id="78915.A0A4P9XNQ2"/>
<gene>
    <name evidence="9" type="ORF">THASP1DRAFT_4041</name>
</gene>
<comment type="similarity">
    <text evidence="1">Belongs to the WD repeat CDC20/Fizzy family.</text>
</comment>
<dbReference type="OrthoDB" id="10263272at2759"/>
<dbReference type="PROSITE" id="PS50082">
    <property type="entry name" value="WD_REPEATS_2"/>
    <property type="match status" value="1"/>
</dbReference>
<protein>
    <submittedName>
        <fullName evidence="9">WD40-repeat-containing domain protein</fullName>
    </submittedName>
</protein>
<dbReference type="SMART" id="SM00320">
    <property type="entry name" value="WD40"/>
    <property type="match status" value="4"/>
</dbReference>
<dbReference type="InterPro" id="IPR033010">
    <property type="entry name" value="Cdc20/Fizzy"/>
</dbReference>
<evidence type="ECO:0000256" key="5">
    <source>
        <dbReference type="ARBA" id="ARBA00022776"/>
    </source>
</evidence>
<dbReference type="GO" id="GO:0031145">
    <property type="term" value="P:anaphase-promoting complex-dependent catabolic process"/>
    <property type="evidence" value="ECO:0007669"/>
    <property type="project" value="TreeGrafter"/>
</dbReference>
<keyword evidence="5" id="KW-0498">Mitosis</keyword>
<keyword evidence="10" id="KW-1185">Reference proteome</keyword>
<organism evidence="9 10">
    <name type="scientific">Thamnocephalis sphaerospora</name>
    <dbReference type="NCBI Taxonomy" id="78915"/>
    <lineage>
        <taxon>Eukaryota</taxon>
        <taxon>Fungi</taxon>
        <taxon>Fungi incertae sedis</taxon>
        <taxon>Zoopagomycota</taxon>
        <taxon>Zoopagomycotina</taxon>
        <taxon>Zoopagomycetes</taxon>
        <taxon>Zoopagales</taxon>
        <taxon>Sigmoideomycetaceae</taxon>
        <taxon>Thamnocephalis</taxon>
    </lineage>
</organism>
<keyword evidence="6" id="KW-0131">Cell cycle</keyword>
<dbReference type="InterPro" id="IPR056150">
    <property type="entry name" value="WD40_CDC20-Fz"/>
</dbReference>
<proteinExistence type="inferred from homology"/>
<keyword evidence="2 7" id="KW-0853">WD repeat</keyword>
<dbReference type="Gene3D" id="2.130.10.10">
    <property type="entry name" value="YVTN repeat-like/Quinoprotein amine dehydrogenase"/>
    <property type="match status" value="1"/>
</dbReference>
<dbReference type="GO" id="GO:0005680">
    <property type="term" value="C:anaphase-promoting complex"/>
    <property type="evidence" value="ECO:0007669"/>
    <property type="project" value="TreeGrafter"/>
</dbReference>
<feature type="non-terminal residue" evidence="9">
    <location>
        <position position="315"/>
    </location>
</feature>
<dbReference type="InterPro" id="IPR036322">
    <property type="entry name" value="WD40_repeat_dom_sf"/>
</dbReference>
<evidence type="ECO:0000256" key="2">
    <source>
        <dbReference type="ARBA" id="ARBA00022574"/>
    </source>
</evidence>
<feature type="repeat" description="WD" evidence="7">
    <location>
        <begin position="206"/>
        <end position="225"/>
    </location>
</feature>
<evidence type="ECO:0000259" key="8">
    <source>
        <dbReference type="Pfam" id="PF24807"/>
    </source>
</evidence>
<feature type="non-terminal residue" evidence="9">
    <location>
        <position position="1"/>
    </location>
</feature>
<name>A0A4P9XNQ2_9FUNG</name>
<dbReference type="InterPro" id="IPR001680">
    <property type="entry name" value="WD40_rpt"/>
</dbReference>
<dbReference type="EMBL" id="KZ992776">
    <property type="protein sequence ID" value="RKP07041.1"/>
    <property type="molecule type" value="Genomic_DNA"/>
</dbReference>
<dbReference type="PANTHER" id="PTHR19918">
    <property type="entry name" value="CELL DIVISION CYCLE 20 CDC20 FIZZY -RELATED"/>
    <property type="match status" value="1"/>
</dbReference>
<accession>A0A4P9XNQ2</accession>
<evidence type="ECO:0000313" key="9">
    <source>
        <dbReference type="EMBL" id="RKP07041.1"/>
    </source>
</evidence>
<dbReference type="SUPFAM" id="SSF50978">
    <property type="entry name" value="WD40 repeat-like"/>
    <property type="match status" value="1"/>
</dbReference>
<dbReference type="GO" id="GO:1905786">
    <property type="term" value="P:positive regulation of anaphase-promoting complex-dependent catabolic process"/>
    <property type="evidence" value="ECO:0007669"/>
    <property type="project" value="TreeGrafter"/>
</dbReference>